<evidence type="ECO:0000256" key="1">
    <source>
        <dbReference type="SAM" id="Phobius"/>
    </source>
</evidence>
<sequence>MLPLYMLLFLLVFVAAQGSQSTKTLNREMMQNNSTGSLDWIGESFLNIVDTPVSKSYDNIEGRKDKFKKLNKYVLPLLIGFLLIKSILLPITLKALAVLSGKAVVLSLMSLILAAIVGLKKVAQKESSYESINKYRRQDIYGFVDDVQEFEPYRFYKERRRKK</sequence>
<keyword evidence="2" id="KW-0732">Signal</keyword>
<dbReference type="GO" id="GO:0016020">
    <property type="term" value="C:membrane"/>
    <property type="evidence" value="ECO:0007669"/>
    <property type="project" value="TreeGrafter"/>
</dbReference>
<protein>
    <submittedName>
        <fullName evidence="3">Uncharacterized protein</fullName>
    </submittedName>
</protein>
<name>A0A195B0K7_9HYME</name>
<dbReference type="Pfam" id="PF07898">
    <property type="entry name" value="DUF1676"/>
    <property type="match status" value="1"/>
</dbReference>
<keyword evidence="1" id="KW-1133">Transmembrane helix</keyword>
<feature type="signal peptide" evidence="2">
    <location>
        <begin position="1"/>
        <end position="18"/>
    </location>
</feature>
<keyword evidence="4" id="KW-1185">Reference proteome</keyword>
<evidence type="ECO:0000256" key="2">
    <source>
        <dbReference type="SAM" id="SignalP"/>
    </source>
</evidence>
<feature type="transmembrane region" description="Helical" evidence="1">
    <location>
        <begin position="73"/>
        <end position="93"/>
    </location>
</feature>
<dbReference type="PANTHER" id="PTHR21879">
    <property type="entry name" value="FI03362P-RELATED-RELATED"/>
    <property type="match status" value="1"/>
</dbReference>
<accession>A0A195B0K7</accession>
<keyword evidence="1" id="KW-0472">Membrane</keyword>
<dbReference type="EMBL" id="KQ976690">
    <property type="protein sequence ID" value="KYM78013.1"/>
    <property type="molecule type" value="Genomic_DNA"/>
</dbReference>
<reference evidence="3 4" key="1">
    <citation type="submission" date="2015-09" db="EMBL/GenBank/DDBJ databases">
        <title>Atta colombica WGS genome.</title>
        <authorList>
            <person name="Nygaard S."/>
            <person name="Hu H."/>
            <person name="Boomsma J."/>
            <person name="Zhang G."/>
        </authorList>
    </citation>
    <scope>NUCLEOTIDE SEQUENCE [LARGE SCALE GENOMIC DNA]</scope>
    <source>
        <strain evidence="3">Treedump-2</strain>
        <tissue evidence="3">Whole body</tissue>
    </source>
</reference>
<dbReference type="InterPro" id="IPR012464">
    <property type="entry name" value="DUF1676"/>
</dbReference>
<keyword evidence="1" id="KW-0812">Transmembrane</keyword>
<dbReference type="AlphaFoldDB" id="A0A195B0K7"/>
<evidence type="ECO:0000313" key="3">
    <source>
        <dbReference type="EMBL" id="KYM78013.1"/>
    </source>
</evidence>
<feature type="transmembrane region" description="Helical" evidence="1">
    <location>
        <begin position="99"/>
        <end position="119"/>
    </location>
</feature>
<organism evidence="3 4">
    <name type="scientific">Atta colombica</name>
    <dbReference type="NCBI Taxonomy" id="520822"/>
    <lineage>
        <taxon>Eukaryota</taxon>
        <taxon>Metazoa</taxon>
        <taxon>Ecdysozoa</taxon>
        <taxon>Arthropoda</taxon>
        <taxon>Hexapoda</taxon>
        <taxon>Insecta</taxon>
        <taxon>Pterygota</taxon>
        <taxon>Neoptera</taxon>
        <taxon>Endopterygota</taxon>
        <taxon>Hymenoptera</taxon>
        <taxon>Apocrita</taxon>
        <taxon>Aculeata</taxon>
        <taxon>Formicoidea</taxon>
        <taxon>Formicidae</taxon>
        <taxon>Myrmicinae</taxon>
        <taxon>Atta</taxon>
    </lineage>
</organism>
<gene>
    <name evidence="3" type="ORF">ALC53_11480</name>
</gene>
<feature type="chain" id="PRO_5008269201" evidence="2">
    <location>
        <begin position="19"/>
        <end position="163"/>
    </location>
</feature>
<evidence type="ECO:0000313" key="4">
    <source>
        <dbReference type="Proteomes" id="UP000078540"/>
    </source>
</evidence>
<dbReference type="Proteomes" id="UP000078540">
    <property type="component" value="Unassembled WGS sequence"/>
</dbReference>
<proteinExistence type="predicted"/>